<reference evidence="1" key="1">
    <citation type="submission" date="2020-04" db="EMBL/GenBank/DDBJ databases">
        <authorList>
            <person name="Chiriac C."/>
            <person name="Salcher M."/>
            <person name="Ghai R."/>
            <person name="Kavagutti S V."/>
        </authorList>
    </citation>
    <scope>NUCLEOTIDE SEQUENCE</scope>
</reference>
<accession>A0A6J5NUW2</accession>
<dbReference type="EMBL" id="LR796749">
    <property type="protein sequence ID" value="CAB4163259.1"/>
    <property type="molecule type" value="Genomic_DNA"/>
</dbReference>
<protein>
    <submittedName>
        <fullName evidence="1">Uncharacterized protein</fullName>
    </submittedName>
</protein>
<organism evidence="1">
    <name type="scientific">uncultured Caudovirales phage</name>
    <dbReference type="NCBI Taxonomy" id="2100421"/>
    <lineage>
        <taxon>Viruses</taxon>
        <taxon>Duplodnaviria</taxon>
        <taxon>Heunggongvirae</taxon>
        <taxon>Uroviricota</taxon>
        <taxon>Caudoviricetes</taxon>
        <taxon>Peduoviridae</taxon>
        <taxon>Maltschvirus</taxon>
        <taxon>Maltschvirus maltsch</taxon>
    </lineage>
</organism>
<gene>
    <name evidence="1" type="ORF">UFOVP801_13</name>
</gene>
<proteinExistence type="predicted"/>
<name>A0A6J5NUW2_9CAUD</name>
<evidence type="ECO:0000313" key="1">
    <source>
        <dbReference type="EMBL" id="CAB4163259.1"/>
    </source>
</evidence>
<sequence length="221" mass="24910">MSFLENYEDVAARIQRFWATYPDGKIHTSIVEINLEKGHVLVECRIYRHYEDEQPAGIDYAFGNVNTYNVQMKKWFVEDTCTSAIGRCAGLVLGSDKRPTVQNMQQVERIDPKIVQDSAKDYDYWNTKHGDVPSFKTREEAEEAGIPTLGVAIDTIKETLGAVQVAAAPLCAHGHMIWREGTSAKTNKGWGGYMCSEKAKAKQCPPTWYMLGSDGQWRPQV</sequence>